<evidence type="ECO:0000259" key="2">
    <source>
        <dbReference type="Pfam" id="PF19291"/>
    </source>
</evidence>
<feature type="domain" description="Trehalase-like N-terminal" evidence="2">
    <location>
        <begin position="25"/>
        <end position="169"/>
    </location>
</feature>
<protein>
    <submittedName>
        <fullName evidence="3">Glucoamylase</fullName>
    </submittedName>
</protein>
<reference evidence="3 4" key="1">
    <citation type="submission" date="2019-08" db="EMBL/GenBank/DDBJ databases">
        <title>Hyperibacter terrae gen. nov., sp. nov. and Hyperibacter viscosus sp. nov., two new members in the family Rhodospirillaceae isolated from the rhizosphere of Hypericum perforatum.</title>
        <authorList>
            <person name="Noviana Z."/>
        </authorList>
    </citation>
    <scope>NUCLEOTIDE SEQUENCE [LARGE SCALE GENOMIC DNA]</scope>
    <source>
        <strain evidence="3 4">R5959</strain>
    </source>
</reference>
<dbReference type="Pfam" id="PF19291">
    <property type="entry name" value="TREH_N"/>
    <property type="match status" value="1"/>
</dbReference>
<dbReference type="GO" id="GO:0005975">
    <property type="term" value="P:carbohydrate metabolic process"/>
    <property type="evidence" value="ECO:0007669"/>
    <property type="project" value="InterPro"/>
</dbReference>
<organism evidence="3 4">
    <name type="scientific">Hypericibacter adhaerens</name>
    <dbReference type="NCBI Taxonomy" id="2602016"/>
    <lineage>
        <taxon>Bacteria</taxon>
        <taxon>Pseudomonadati</taxon>
        <taxon>Pseudomonadota</taxon>
        <taxon>Alphaproteobacteria</taxon>
        <taxon>Rhodospirillales</taxon>
        <taxon>Dongiaceae</taxon>
        <taxon>Hypericibacter</taxon>
    </lineage>
</organism>
<evidence type="ECO:0000259" key="1">
    <source>
        <dbReference type="Pfam" id="PF00723"/>
    </source>
</evidence>
<evidence type="ECO:0000313" key="4">
    <source>
        <dbReference type="Proteomes" id="UP000325797"/>
    </source>
</evidence>
<feature type="domain" description="GH15-like" evidence="1">
    <location>
        <begin position="237"/>
        <end position="597"/>
    </location>
</feature>
<accession>A0A5J6N532</accession>
<name>A0A5J6N532_9PROT</name>
<dbReference type="InterPro" id="IPR008928">
    <property type="entry name" value="6-hairpin_glycosidase_sf"/>
</dbReference>
<sequence>MNVAGKTALAAMAARKQADLDLAAIGNCIVASLIDRRARHVWYCHPRLDGDPVFSALLNGEAPEAGFWDVELQGLVESRQHYVGNAAILVTHLTDGDGSEIRITDFAPRFKHYGRIFRPAQLVRRIEPIRGTPVIRVRTRPHFRYGAAMPQKVPGSNSIRYVGPDFVLRLTTDAPLAYIVDESAFALQAPVTMILGSDEVIADSLPTLVRHYYEETLGYWQDWARYLNVPFEWQGPVLRAAMALKLCAYEETGAVVAALTTSIPEAANSGRNWDYRFCWLRDAYFVVRAFNRLGATKTMEDFIGYIANLLALEPTASLKPLYPIVPSTPVEEVTMPHLAGYRGMGPVRVGNAAALQTQNDSYGSVIMAAAQMFFDERLPKRGDAVLFERLEKVGAAAAGLGLKPDAGPWEFRGRQAIHSYSAVTSWAGCYHLAHIAARLGFAEKAEHWRVTADNLRLQIFEHAWNSKLNCFVSAFDGDEVDASLLLWPELGFVAPTDPRFLSTLAVIEKHLRRGHHMMRYIAPDDFGAPESAFTVCSFWYVNALGTVGRKEEAREILETLLASRNQSGFLSEDIAPATGELWGNMPQTYSMVGLIGACMRLSKSWEEGFWNGS</sequence>
<dbReference type="RefSeq" id="WP_225308952.1">
    <property type="nucleotide sequence ID" value="NZ_CP042582.1"/>
</dbReference>
<gene>
    <name evidence="3" type="ORF">FRZ61_44850</name>
</gene>
<dbReference type="EMBL" id="CP042582">
    <property type="protein sequence ID" value="QEX24544.1"/>
    <property type="molecule type" value="Genomic_DNA"/>
</dbReference>
<dbReference type="PANTHER" id="PTHR31616">
    <property type="entry name" value="TREHALASE"/>
    <property type="match status" value="1"/>
</dbReference>
<dbReference type="Pfam" id="PF00723">
    <property type="entry name" value="Glyco_hydro_15"/>
    <property type="match status" value="1"/>
</dbReference>
<dbReference type="AlphaFoldDB" id="A0A5J6N532"/>
<proteinExistence type="predicted"/>
<dbReference type="Gene3D" id="1.50.10.10">
    <property type="match status" value="1"/>
</dbReference>
<dbReference type="Proteomes" id="UP000325797">
    <property type="component" value="Chromosome"/>
</dbReference>
<keyword evidence="4" id="KW-1185">Reference proteome</keyword>
<dbReference type="KEGG" id="hadh:FRZ61_44850"/>
<dbReference type="PANTHER" id="PTHR31616:SF0">
    <property type="entry name" value="GLUCAN 1,4-ALPHA-GLUCOSIDASE"/>
    <property type="match status" value="1"/>
</dbReference>
<dbReference type="InterPro" id="IPR012341">
    <property type="entry name" value="6hp_glycosidase-like_sf"/>
</dbReference>
<dbReference type="InterPro" id="IPR011613">
    <property type="entry name" value="GH15-like"/>
</dbReference>
<dbReference type="GO" id="GO:0004553">
    <property type="term" value="F:hydrolase activity, hydrolyzing O-glycosyl compounds"/>
    <property type="evidence" value="ECO:0007669"/>
    <property type="project" value="TreeGrafter"/>
</dbReference>
<dbReference type="SUPFAM" id="SSF48208">
    <property type="entry name" value="Six-hairpin glycosidases"/>
    <property type="match status" value="1"/>
</dbReference>
<evidence type="ECO:0000313" key="3">
    <source>
        <dbReference type="EMBL" id="QEX24544.1"/>
    </source>
</evidence>
<dbReference type="InterPro" id="IPR045582">
    <property type="entry name" value="Trehalase-like_N"/>
</dbReference>